<evidence type="ECO:0000256" key="3">
    <source>
        <dbReference type="ARBA" id="ARBA00022989"/>
    </source>
</evidence>
<proteinExistence type="predicted"/>
<sequence length="686" mass="75650">MAQTETQTPDKKSKKDAKKNRPFWKRLLWAITHLSLGMLALIVLVLALLYFLLFTNSGLRSIVWGAEKFVPELKVEEVDGALLTDFRLYNVEYINPDLFVDFQAQKLELDLRLRCIPQAQLCVDTLGIEGAKFALTDVVPSEEPQAEEPSEPLRSVSIPFGIGVKISRLYLDQVDLDILGTKVAWREFDTGAQMRFDSLTLTPTRFDGGRVELPQSEETAPAEPEPKTDPNAPIVLPEVWIPLSVNIQDITVTDFKLLNPDVEIERANLVGFAEGNKVNIQNFELAMPQIELNLDGSTELIGDYLLDLEAKAKVKQTDLAGQSLTLNAEGSVADLTLQATLRDLMVADLDAKLQPLDPKFPFDIDLSKAQVQWPLSGKADYTAQIASLKAAGILDDYSLNLMGAAQGTQIPDVDLVVEGRGSLEQIDLSDIDIKSLGGELKGKVLANWAKLVFWEADLQLDQIQPGTYWPEAEGNISGELQTSGRLTSAGGWEVELPKLDIDGIFRDYPLNVNGALDAKDVQGNGQFWLDTPGLVVAHGQNRIRLSGNLDKTWNLDAKLDIPELEHSVPEVEGAVIGDVELRGEQNTPEVILDLAVNKLAWQDQLTIETVTLKGDVVPLPAPKGQMTLGVSQLDYQGRRLIPVSSISTVLKKRIDLISISILRWLRAHLALKVERSKSLIWSGKAA</sequence>
<evidence type="ECO:0000256" key="5">
    <source>
        <dbReference type="SAM" id="MobiDB-lite"/>
    </source>
</evidence>
<dbReference type="Proteomes" id="UP000031666">
    <property type="component" value="Unassembled WGS sequence"/>
</dbReference>
<gene>
    <name evidence="7" type="ORF">JCM19241_5723</name>
</gene>
<dbReference type="GO" id="GO:0097347">
    <property type="term" value="C:TAM protein secretion complex"/>
    <property type="evidence" value="ECO:0007669"/>
    <property type="project" value="TreeGrafter"/>
</dbReference>
<evidence type="ECO:0000256" key="2">
    <source>
        <dbReference type="ARBA" id="ARBA00022692"/>
    </source>
</evidence>
<feature type="transmembrane region" description="Helical" evidence="6">
    <location>
        <begin position="27"/>
        <end position="53"/>
    </location>
</feature>
<dbReference type="AlphaFoldDB" id="A0A0B8QIE0"/>
<feature type="region of interest" description="Disordered" evidence="5">
    <location>
        <begin position="207"/>
        <end position="231"/>
    </location>
</feature>
<dbReference type="GO" id="GO:0009306">
    <property type="term" value="P:protein secretion"/>
    <property type="evidence" value="ECO:0007669"/>
    <property type="project" value="TreeGrafter"/>
</dbReference>
<keyword evidence="4 6" id="KW-0472">Membrane</keyword>
<dbReference type="PANTHER" id="PTHR36985:SF1">
    <property type="entry name" value="TRANSLOCATION AND ASSEMBLY MODULE SUBUNIT TAMB"/>
    <property type="match status" value="1"/>
</dbReference>
<keyword evidence="2 6" id="KW-0812">Transmembrane</keyword>
<organism evidence="7 8">
    <name type="scientific">Vibrio ishigakensis</name>
    <dbReference type="NCBI Taxonomy" id="1481914"/>
    <lineage>
        <taxon>Bacteria</taxon>
        <taxon>Pseudomonadati</taxon>
        <taxon>Pseudomonadota</taxon>
        <taxon>Gammaproteobacteria</taxon>
        <taxon>Vibrionales</taxon>
        <taxon>Vibrionaceae</taxon>
        <taxon>Vibrio</taxon>
    </lineage>
</organism>
<name>A0A0B8QIE0_9VIBR</name>
<evidence type="ECO:0000313" key="8">
    <source>
        <dbReference type="Proteomes" id="UP000031666"/>
    </source>
</evidence>
<comment type="subcellular location">
    <subcellularLocation>
        <location evidence="1">Membrane</location>
        <topology evidence="1">Single-pass membrane protein</topology>
    </subcellularLocation>
</comment>
<dbReference type="PANTHER" id="PTHR36985">
    <property type="entry name" value="TRANSLOCATION AND ASSEMBLY MODULE SUBUNIT TAMB"/>
    <property type="match status" value="1"/>
</dbReference>
<protein>
    <submittedName>
        <fullName evidence="7">Protein ytfN</fullName>
    </submittedName>
</protein>
<keyword evidence="3 6" id="KW-1133">Transmembrane helix</keyword>
<dbReference type="EMBL" id="BBSC01000007">
    <property type="protein sequence ID" value="GAM76827.1"/>
    <property type="molecule type" value="Genomic_DNA"/>
</dbReference>
<evidence type="ECO:0000256" key="1">
    <source>
        <dbReference type="ARBA" id="ARBA00004167"/>
    </source>
</evidence>
<evidence type="ECO:0000313" key="7">
    <source>
        <dbReference type="EMBL" id="GAM76827.1"/>
    </source>
</evidence>
<accession>A0A0B8QIE0</accession>
<reference evidence="7 8" key="1">
    <citation type="submission" date="2015-01" db="EMBL/GenBank/DDBJ databases">
        <title>Vibrio sp. C94 JCM 19241 whole genome shotgun sequence.</title>
        <authorList>
            <person name="Sawabe T."/>
            <person name="Meirelles P."/>
            <person name="Feng G."/>
            <person name="Sayaka M."/>
            <person name="Hattori M."/>
            <person name="Ohkuma M."/>
        </authorList>
    </citation>
    <scope>NUCLEOTIDE SEQUENCE [LARGE SCALE GENOMIC DNA]</scope>
    <source>
        <strain evidence="8">JCM 19241</strain>
    </source>
</reference>
<dbReference type="GO" id="GO:0005886">
    <property type="term" value="C:plasma membrane"/>
    <property type="evidence" value="ECO:0007669"/>
    <property type="project" value="TreeGrafter"/>
</dbReference>
<comment type="caution">
    <text evidence="7">The sequence shown here is derived from an EMBL/GenBank/DDBJ whole genome shotgun (WGS) entry which is preliminary data.</text>
</comment>
<dbReference type="STRING" id="1481914.JCM19241_5723"/>
<reference evidence="7 8" key="2">
    <citation type="submission" date="2015-01" db="EMBL/GenBank/DDBJ databases">
        <authorList>
            <consortium name="NBRP consortium"/>
            <person name="Sawabe T."/>
            <person name="Meirelles P."/>
            <person name="Feng G."/>
            <person name="Sayaka M."/>
            <person name="Hattori M."/>
            <person name="Ohkuma M."/>
        </authorList>
    </citation>
    <scope>NUCLEOTIDE SEQUENCE [LARGE SCALE GENOMIC DNA]</scope>
    <source>
        <strain evidence="8">JCM 19241</strain>
    </source>
</reference>
<evidence type="ECO:0000256" key="4">
    <source>
        <dbReference type="ARBA" id="ARBA00023136"/>
    </source>
</evidence>
<evidence type="ECO:0000256" key="6">
    <source>
        <dbReference type="SAM" id="Phobius"/>
    </source>
</evidence>